<protein>
    <submittedName>
        <fullName evidence="1">Uncharacterized protein</fullName>
    </submittedName>
</protein>
<proteinExistence type="predicted"/>
<gene>
    <name evidence="1" type="ORF">IV203_003580</name>
</gene>
<evidence type="ECO:0000313" key="2">
    <source>
        <dbReference type="Proteomes" id="UP000693970"/>
    </source>
</evidence>
<name>A0A9K3PR38_9STRA</name>
<accession>A0A9K3PR38</accession>
<reference evidence="1" key="1">
    <citation type="journal article" date="2021" name="Sci. Rep.">
        <title>Diploid genomic architecture of Nitzschia inconspicua, an elite biomass production diatom.</title>
        <authorList>
            <person name="Oliver A."/>
            <person name="Podell S."/>
            <person name="Pinowska A."/>
            <person name="Traller J.C."/>
            <person name="Smith S.R."/>
            <person name="McClure R."/>
            <person name="Beliaev A."/>
            <person name="Bohutskyi P."/>
            <person name="Hill E.A."/>
            <person name="Rabines A."/>
            <person name="Zheng H."/>
            <person name="Allen L.Z."/>
            <person name="Kuo A."/>
            <person name="Grigoriev I.V."/>
            <person name="Allen A.E."/>
            <person name="Hazlebeck D."/>
            <person name="Allen E.E."/>
        </authorList>
    </citation>
    <scope>NUCLEOTIDE SEQUENCE</scope>
    <source>
        <strain evidence="1">Hildebrandi</strain>
    </source>
</reference>
<organism evidence="1 2">
    <name type="scientific">Nitzschia inconspicua</name>
    <dbReference type="NCBI Taxonomy" id="303405"/>
    <lineage>
        <taxon>Eukaryota</taxon>
        <taxon>Sar</taxon>
        <taxon>Stramenopiles</taxon>
        <taxon>Ochrophyta</taxon>
        <taxon>Bacillariophyta</taxon>
        <taxon>Bacillariophyceae</taxon>
        <taxon>Bacillariophycidae</taxon>
        <taxon>Bacillariales</taxon>
        <taxon>Bacillariaceae</taxon>
        <taxon>Nitzschia</taxon>
    </lineage>
</organism>
<evidence type="ECO:0000313" key="1">
    <source>
        <dbReference type="EMBL" id="KAG7354224.1"/>
    </source>
</evidence>
<sequence length="112" mass="12371">MHDVHKFGGMCIDKYRGLLLAQDFCARRGRNTAMRSHKNALECTSFNGWKKGGKGRGKEGSINAGSSYNFVKKSISRGDQQRCYIEAFSHVGERTSGISKQVLVDILFAVPG</sequence>
<reference evidence="1" key="2">
    <citation type="submission" date="2021-04" db="EMBL/GenBank/DDBJ databases">
        <authorList>
            <person name="Podell S."/>
        </authorList>
    </citation>
    <scope>NUCLEOTIDE SEQUENCE</scope>
    <source>
        <strain evidence="1">Hildebrandi</strain>
    </source>
</reference>
<dbReference type="EMBL" id="JAGRRH010000016">
    <property type="protein sequence ID" value="KAG7354224.1"/>
    <property type="molecule type" value="Genomic_DNA"/>
</dbReference>
<keyword evidence="2" id="KW-1185">Reference proteome</keyword>
<comment type="caution">
    <text evidence="1">The sequence shown here is derived from an EMBL/GenBank/DDBJ whole genome shotgun (WGS) entry which is preliminary data.</text>
</comment>
<dbReference type="AlphaFoldDB" id="A0A9K3PR38"/>
<dbReference type="Proteomes" id="UP000693970">
    <property type="component" value="Unassembled WGS sequence"/>
</dbReference>